<feature type="transmembrane region" description="Helical" evidence="8">
    <location>
        <begin position="221"/>
        <end position="240"/>
    </location>
</feature>
<keyword evidence="3 8" id="KW-0813">Transport</keyword>
<feature type="transmembrane region" description="Helical" evidence="8">
    <location>
        <begin position="364"/>
        <end position="387"/>
    </location>
</feature>
<evidence type="ECO:0000313" key="10">
    <source>
        <dbReference type="EMBL" id="PEH90367.1"/>
    </source>
</evidence>
<feature type="transmembrane region" description="Helical" evidence="8">
    <location>
        <begin position="72"/>
        <end position="91"/>
    </location>
</feature>
<dbReference type="PANTHER" id="PTHR23502">
    <property type="entry name" value="MAJOR FACILITATOR SUPERFAMILY"/>
    <property type="match status" value="1"/>
</dbReference>
<dbReference type="InterPro" id="IPR011701">
    <property type="entry name" value="MFS"/>
</dbReference>
<comment type="caution">
    <text evidence="8">Lacks conserved residue(s) required for the propagation of feature annotation.</text>
</comment>
<evidence type="ECO:0000256" key="4">
    <source>
        <dbReference type="ARBA" id="ARBA00022475"/>
    </source>
</evidence>
<keyword evidence="11" id="KW-1185">Reference proteome</keyword>
<feature type="transmembrane region" description="Helical" evidence="8">
    <location>
        <begin position="246"/>
        <end position="264"/>
    </location>
</feature>
<dbReference type="InterPro" id="IPR004812">
    <property type="entry name" value="Efflux_drug-R_Bcr/CmlA"/>
</dbReference>
<evidence type="ECO:0000256" key="5">
    <source>
        <dbReference type="ARBA" id="ARBA00022692"/>
    </source>
</evidence>
<dbReference type="Proteomes" id="UP000220246">
    <property type="component" value="Unassembled WGS sequence"/>
</dbReference>
<feature type="domain" description="Major facilitator superfamily (MFS) profile" evidence="9">
    <location>
        <begin position="3"/>
        <end position="396"/>
    </location>
</feature>
<dbReference type="AlphaFoldDB" id="A0A2A7UYP0"/>
<dbReference type="PROSITE" id="PS50850">
    <property type="entry name" value="MFS"/>
    <property type="match status" value="1"/>
</dbReference>
<dbReference type="PANTHER" id="PTHR23502:SF132">
    <property type="entry name" value="POLYAMINE TRANSPORTER 2-RELATED"/>
    <property type="match status" value="1"/>
</dbReference>
<evidence type="ECO:0000259" key="9">
    <source>
        <dbReference type="PROSITE" id="PS50850"/>
    </source>
</evidence>
<evidence type="ECO:0000256" key="2">
    <source>
        <dbReference type="ARBA" id="ARBA00006236"/>
    </source>
</evidence>
<dbReference type="Gene3D" id="1.20.1720.10">
    <property type="entry name" value="Multidrug resistance protein D"/>
    <property type="match status" value="1"/>
</dbReference>
<feature type="transmembrane region" description="Helical" evidence="8">
    <location>
        <begin position="276"/>
        <end position="296"/>
    </location>
</feature>
<dbReference type="NCBIfam" id="TIGR00710">
    <property type="entry name" value="efflux_Bcr_CflA"/>
    <property type="match status" value="1"/>
</dbReference>
<dbReference type="GO" id="GO:1990961">
    <property type="term" value="P:xenobiotic detoxification by transmembrane export across the plasma membrane"/>
    <property type="evidence" value="ECO:0007669"/>
    <property type="project" value="InterPro"/>
</dbReference>
<dbReference type="SUPFAM" id="SSF103473">
    <property type="entry name" value="MFS general substrate transporter"/>
    <property type="match status" value="1"/>
</dbReference>
<keyword evidence="5 8" id="KW-0812">Transmembrane</keyword>
<keyword evidence="7 8" id="KW-0472">Membrane</keyword>
<reference evidence="11" key="1">
    <citation type="submission" date="2017-09" db="EMBL/GenBank/DDBJ databases">
        <title>FDA dAtabase for Regulatory Grade micrObial Sequences (FDA-ARGOS): Supporting development and validation of Infectious Disease Dx tests.</title>
        <authorList>
            <person name="Minogue T."/>
            <person name="Wolcott M."/>
            <person name="Wasieloski L."/>
            <person name="Aguilar W."/>
            <person name="Moore D."/>
            <person name="Tallon L."/>
            <person name="Sadzewicz L."/>
            <person name="Ott S."/>
            <person name="Zhao X."/>
            <person name="Nagaraj S."/>
            <person name="Vavikolanu K."/>
            <person name="Aluvathingal J."/>
            <person name="Nadendla S."/>
            <person name="Sichtig H."/>
        </authorList>
    </citation>
    <scope>NUCLEOTIDE SEQUENCE [LARGE SCALE GENOMIC DNA]</scope>
    <source>
        <strain evidence="11">FDAARGOS_394</strain>
    </source>
</reference>
<comment type="similarity">
    <text evidence="2 8">Belongs to the major facilitator superfamily. Bcr/CmlA family.</text>
</comment>
<keyword evidence="4" id="KW-1003">Cell membrane</keyword>
<dbReference type="GO" id="GO:0042910">
    <property type="term" value="F:xenobiotic transmembrane transporter activity"/>
    <property type="evidence" value="ECO:0007669"/>
    <property type="project" value="InterPro"/>
</dbReference>
<dbReference type="GO" id="GO:0005886">
    <property type="term" value="C:plasma membrane"/>
    <property type="evidence" value="ECO:0007669"/>
    <property type="project" value="UniProtKB-SubCell"/>
</dbReference>
<evidence type="ECO:0000256" key="6">
    <source>
        <dbReference type="ARBA" id="ARBA00022989"/>
    </source>
</evidence>
<evidence type="ECO:0000256" key="8">
    <source>
        <dbReference type="RuleBase" id="RU365088"/>
    </source>
</evidence>
<dbReference type="CDD" id="cd17320">
    <property type="entry name" value="MFS_MdfA_MDR_like"/>
    <property type="match status" value="1"/>
</dbReference>
<dbReference type="Pfam" id="PF07690">
    <property type="entry name" value="MFS_1"/>
    <property type="match status" value="1"/>
</dbReference>
<dbReference type="STRING" id="1219032.GCA_001515545_01870"/>
<accession>A0A2A7UYP0</accession>
<gene>
    <name evidence="10" type="ORF">CRM82_18780</name>
</gene>
<proteinExistence type="inferred from homology"/>
<evidence type="ECO:0000313" key="11">
    <source>
        <dbReference type="Proteomes" id="UP000220246"/>
    </source>
</evidence>
<dbReference type="OrthoDB" id="9814303at2"/>
<evidence type="ECO:0000256" key="3">
    <source>
        <dbReference type="ARBA" id="ARBA00022448"/>
    </source>
</evidence>
<dbReference type="InterPro" id="IPR020846">
    <property type="entry name" value="MFS_dom"/>
</dbReference>
<dbReference type="InterPro" id="IPR036259">
    <property type="entry name" value="MFS_trans_sf"/>
</dbReference>
<feature type="transmembrane region" description="Helical" evidence="8">
    <location>
        <begin position="42"/>
        <end position="60"/>
    </location>
</feature>
<name>A0A2A7UYP0_COMTR</name>
<sequence>MSPLLVIGLLALLLGLQPITTDLYLPALPLLTAQLQAPVAQTQLTLTALLLAFGGSQLVWGPVSDRWGRRPVLLAGLALYVVAALGCALAPSMDWLVAWRTLQGVATGAGVMAARAIVRDLYTPTAGAQAMSKALTGLGVIACASPIAGSQLAQHFGWRATMAALAVFGAATLVLVALRFRESLATPRPDATQPHQLARTWAAIVRHPTFLAYTATTSGSYAGLFTFLAASSFTFIGVLGWTAADVGLLLGVNGACYIAGTILCRRLLQRLGVRRTVAVAGLLAVLGTGSLLAAALLDVANAWAYALPFSLYMVAHGIQQPCGQSGAVSAFPQAAGTAAALNGCAMTLTAFAMGAWLGQHLDGTVYPLVFGTAFWAAWTALASWVLVRRWGVAPAA</sequence>
<evidence type="ECO:0000256" key="1">
    <source>
        <dbReference type="ARBA" id="ARBA00004651"/>
    </source>
</evidence>
<dbReference type="RefSeq" id="WP_066536446.1">
    <property type="nucleotide sequence ID" value="NZ_PDEA01000001.1"/>
</dbReference>
<dbReference type="GeneID" id="80802677"/>
<keyword evidence="6 8" id="KW-1133">Transmembrane helix</keyword>
<keyword evidence="8" id="KW-0997">Cell inner membrane</keyword>
<comment type="caution">
    <text evidence="10">The sequence shown here is derived from an EMBL/GenBank/DDBJ whole genome shotgun (WGS) entry which is preliminary data.</text>
</comment>
<dbReference type="EMBL" id="PDEA01000001">
    <property type="protein sequence ID" value="PEH90367.1"/>
    <property type="molecule type" value="Genomic_DNA"/>
</dbReference>
<comment type="subcellular location">
    <subcellularLocation>
        <location evidence="8">Cell inner membrane</location>
        <topology evidence="8">Multi-pass membrane protein</topology>
    </subcellularLocation>
    <subcellularLocation>
        <location evidence="1">Cell membrane</location>
        <topology evidence="1">Multi-pass membrane protein</topology>
    </subcellularLocation>
</comment>
<organism evidence="10 11">
    <name type="scientific">Comamonas terrigena</name>
    <dbReference type="NCBI Taxonomy" id="32013"/>
    <lineage>
        <taxon>Bacteria</taxon>
        <taxon>Pseudomonadati</taxon>
        <taxon>Pseudomonadota</taxon>
        <taxon>Betaproteobacteria</taxon>
        <taxon>Burkholderiales</taxon>
        <taxon>Comamonadaceae</taxon>
        <taxon>Comamonas</taxon>
    </lineage>
</organism>
<feature type="transmembrane region" description="Helical" evidence="8">
    <location>
        <begin position="156"/>
        <end position="178"/>
    </location>
</feature>
<evidence type="ECO:0000256" key="7">
    <source>
        <dbReference type="ARBA" id="ARBA00023136"/>
    </source>
</evidence>
<protein>
    <recommendedName>
        <fullName evidence="8">Bcr/CflA family efflux transporter</fullName>
    </recommendedName>
</protein>
<feature type="transmembrane region" description="Helical" evidence="8">
    <location>
        <begin position="339"/>
        <end position="358"/>
    </location>
</feature>